<dbReference type="RefSeq" id="WP_138564294.1">
    <property type="nucleotide sequence ID" value="NZ_CAMAPB010000018.1"/>
</dbReference>
<gene>
    <name evidence="2" type="ORF">PSEHALCIP103_01557</name>
</gene>
<reference evidence="2" key="1">
    <citation type="submission" date="2022-07" db="EMBL/GenBank/DDBJ databases">
        <authorList>
            <person name="Criscuolo A."/>
        </authorList>
    </citation>
    <scope>NUCLEOTIDE SEQUENCE</scope>
    <source>
        <strain evidence="2">CIP103197</strain>
    </source>
</reference>
<evidence type="ECO:0000259" key="1">
    <source>
        <dbReference type="Pfam" id="PF13643"/>
    </source>
</evidence>
<evidence type="ECO:0000313" key="2">
    <source>
        <dbReference type="EMBL" id="CAH9056944.1"/>
    </source>
</evidence>
<dbReference type="InterPro" id="IPR025285">
    <property type="entry name" value="DUF4145"/>
</dbReference>
<dbReference type="Pfam" id="PF13643">
    <property type="entry name" value="DUF4145"/>
    <property type="match status" value="1"/>
</dbReference>
<feature type="domain" description="DUF4145" evidence="1">
    <location>
        <begin position="87"/>
        <end position="163"/>
    </location>
</feature>
<comment type="caution">
    <text evidence="2">The sequence shown here is derived from an EMBL/GenBank/DDBJ whole genome shotgun (WGS) entry which is preliminary data.</text>
</comment>
<accession>A0A9W4W3M0</accession>
<sequence length="207" mass="23496">MSKYYPPTFEEEKFHCILCGVFAQQSWTTLKWSTYSHSYNTEFKFSKCSHCDEKSFWYKNRMIVPSEAPVPPPHLDLPKSCSTEYDEARDIVARSPRAAAALLRLCVQKLMSELGEKGKNINDDIGSLVKKGLPIEVQQALDYCRVIGNNGVHPGEIELTDNPEIAHSLFEMINFIVEDRISRPKKVAELYGKLPQGALKAVEKRDA</sequence>
<organism evidence="2 3">
    <name type="scientific">Pseudoalteromonas haloplanktis</name>
    <name type="common">Alteromonas haloplanktis</name>
    <dbReference type="NCBI Taxonomy" id="228"/>
    <lineage>
        <taxon>Bacteria</taxon>
        <taxon>Pseudomonadati</taxon>
        <taxon>Pseudomonadota</taxon>
        <taxon>Gammaproteobacteria</taxon>
        <taxon>Alteromonadales</taxon>
        <taxon>Pseudoalteromonadaceae</taxon>
        <taxon>Pseudoalteromonas</taxon>
    </lineage>
</organism>
<proteinExistence type="predicted"/>
<evidence type="ECO:0000313" key="3">
    <source>
        <dbReference type="Proteomes" id="UP001152447"/>
    </source>
</evidence>
<dbReference type="EMBL" id="CAMAPB010000018">
    <property type="protein sequence ID" value="CAH9056944.1"/>
    <property type="molecule type" value="Genomic_DNA"/>
</dbReference>
<dbReference type="Proteomes" id="UP001152447">
    <property type="component" value="Unassembled WGS sequence"/>
</dbReference>
<keyword evidence="3" id="KW-1185">Reference proteome</keyword>
<protein>
    <recommendedName>
        <fullName evidence="1">DUF4145 domain-containing protein</fullName>
    </recommendedName>
</protein>
<dbReference type="AlphaFoldDB" id="A0A9W4W3M0"/>
<name>A0A9W4W3M0_PSEHA</name>